<evidence type="ECO:0000256" key="4">
    <source>
        <dbReference type="ARBA" id="ARBA00012930"/>
    </source>
</evidence>
<dbReference type="EC" id="3.5.1.9" evidence="4"/>
<evidence type="ECO:0000313" key="13">
    <source>
        <dbReference type="Proteomes" id="UP000664417"/>
    </source>
</evidence>
<evidence type="ECO:0000256" key="8">
    <source>
        <dbReference type="ARBA" id="ARBA00022833"/>
    </source>
</evidence>
<evidence type="ECO:0000256" key="10">
    <source>
        <dbReference type="ARBA" id="ARBA00048496"/>
    </source>
</evidence>
<keyword evidence="7" id="KW-0378">Hydrolase</keyword>
<evidence type="ECO:0000256" key="1">
    <source>
        <dbReference type="ARBA" id="ARBA00001947"/>
    </source>
</evidence>
<dbReference type="SUPFAM" id="SSF102198">
    <property type="entry name" value="Putative cyclase"/>
    <property type="match status" value="1"/>
</dbReference>
<evidence type="ECO:0000256" key="5">
    <source>
        <dbReference type="ARBA" id="ARBA00014889"/>
    </source>
</evidence>
<dbReference type="RefSeq" id="WP_207862269.1">
    <property type="nucleotide sequence ID" value="NZ_JAFREP010000033.1"/>
</dbReference>
<evidence type="ECO:0000313" key="12">
    <source>
        <dbReference type="EMBL" id="MBO1322300.1"/>
    </source>
</evidence>
<dbReference type="Gene3D" id="3.50.30.50">
    <property type="entry name" value="Putative cyclase"/>
    <property type="match status" value="1"/>
</dbReference>
<organism evidence="12 13">
    <name type="scientific">Acanthopleuribacter pedis</name>
    <dbReference type="NCBI Taxonomy" id="442870"/>
    <lineage>
        <taxon>Bacteria</taxon>
        <taxon>Pseudomonadati</taxon>
        <taxon>Acidobacteriota</taxon>
        <taxon>Holophagae</taxon>
        <taxon>Acanthopleuribacterales</taxon>
        <taxon>Acanthopleuribacteraceae</taxon>
        <taxon>Acanthopleuribacter</taxon>
    </lineage>
</organism>
<gene>
    <name evidence="12" type="ORF">J3U88_27755</name>
</gene>
<dbReference type="InterPro" id="IPR037175">
    <property type="entry name" value="KFase_sf"/>
</dbReference>
<evidence type="ECO:0000256" key="9">
    <source>
        <dbReference type="ARBA" id="ARBA00023079"/>
    </source>
</evidence>
<dbReference type="Proteomes" id="UP000664417">
    <property type="component" value="Unassembled WGS sequence"/>
</dbReference>
<accession>A0A8J7QQH3</accession>
<comment type="function">
    <text evidence="2">Catalyzes the hydrolysis of N-formyl-L-kynurenine to L-kynurenine, the second step in the kynurenine pathway of tryptophan degradation.</text>
</comment>
<dbReference type="GO" id="GO:0004061">
    <property type="term" value="F:arylformamidase activity"/>
    <property type="evidence" value="ECO:0007669"/>
    <property type="project" value="UniProtKB-EC"/>
</dbReference>
<protein>
    <recommendedName>
        <fullName evidence="5">Kynurenine formamidase</fullName>
        <ecNumber evidence="4">3.5.1.9</ecNumber>
    </recommendedName>
</protein>
<comment type="pathway">
    <text evidence="11">Amino-acid degradation; L-tryptophan degradation via kynurenine pathway; L-kynurenine from L-tryptophan: step 2/2.</text>
</comment>
<dbReference type="PANTHER" id="PTHR31118:SF32">
    <property type="entry name" value="KYNURENINE FORMAMIDASE"/>
    <property type="match status" value="1"/>
</dbReference>
<evidence type="ECO:0000256" key="11">
    <source>
        <dbReference type="ARBA" id="ARBA00060547"/>
    </source>
</evidence>
<dbReference type="EMBL" id="JAFREP010000033">
    <property type="protein sequence ID" value="MBO1322300.1"/>
    <property type="molecule type" value="Genomic_DNA"/>
</dbReference>
<name>A0A8J7QQH3_9BACT</name>
<proteinExistence type="predicted"/>
<comment type="catalytic activity">
    <reaction evidence="10">
        <text>N-formyl-L-kynurenine + H2O = L-kynurenine + formate + H(+)</text>
        <dbReference type="Rhea" id="RHEA:13009"/>
        <dbReference type="ChEBI" id="CHEBI:15377"/>
        <dbReference type="ChEBI" id="CHEBI:15378"/>
        <dbReference type="ChEBI" id="CHEBI:15740"/>
        <dbReference type="ChEBI" id="CHEBI:57959"/>
        <dbReference type="ChEBI" id="CHEBI:58629"/>
        <dbReference type="EC" id="3.5.1.9"/>
    </reaction>
</comment>
<evidence type="ECO:0000256" key="3">
    <source>
        <dbReference type="ARBA" id="ARBA00011738"/>
    </source>
</evidence>
<comment type="cofactor">
    <cofactor evidence="1">
        <name>Zn(2+)</name>
        <dbReference type="ChEBI" id="CHEBI:29105"/>
    </cofactor>
</comment>
<dbReference type="GO" id="GO:0019441">
    <property type="term" value="P:L-tryptophan catabolic process to kynurenine"/>
    <property type="evidence" value="ECO:0007669"/>
    <property type="project" value="InterPro"/>
</dbReference>
<dbReference type="FunFam" id="3.50.30.50:FF:000001">
    <property type="entry name" value="Kynurenine formamidase"/>
    <property type="match status" value="1"/>
</dbReference>
<keyword evidence="13" id="KW-1185">Reference proteome</keyword>
<evidence type="ECO:0000256" key="2">
    <source>
        <dbReference type="ARBA" id="ARBA00002204"/>
    </source>
</evidence>
<dbReference type="PANTHER" id="PTHR31118">
    <property type="entry name" value="CYCLASE-LIKE PROTEIN 2"/>
    <property type="match status" value="1"/>
</dbReference>
<sequence length="215" mass="23377">MPHYFDISPLISPELAVFPGDTPFERLIAMDFDRGDHLGLSSIRGTVHLGAHTDAPNHYDPNGVGMDGVDPTLYLGRCQVFRVACASGARICAKDFALDRVNCARVLFATGSFPDPNQWNDDFNSLEPNLIQALYDKGVRLVGIDTPSIDPATSKALESHQKVKDLGMGILEGVVLQDVSPGAYILSALPLKIKDADASPVRALLFPADSDWRTW</sequence>
<dbReference type="Pfam" id="PF04199">
    <property type="entry name" value="Cyclase"/>
    <property type="match status" value="1"/>
</dbReference>
<dbReference type="InterPro" id="IPR007325">
    <property type="entry name" value="KFase/CYL"/>
</dbReference>
<keyword evidence="8" id="KW-0862">Zinc</keyword>
<dbReference type="GO" id="GO:0046872">
    <property type="term" value="F:metal ion binding"/>
    <property type="evidence" value="ECO:0007669"/>
    <property type="project" value="UniProtKB-KW"/>
</dbReference>
<keyword evidence="6" id="KW-0479">Metal-binding</keyword>
<dbReference type="AlphaFoldDB" id="A0A8J7QQH3"/>
<evidence type="ECO:0000256" key="7">
    <source>
        <dbReference type="ARBA" id="ARBA00022801"/>
    </source>
</evidence>
<evidence type="ECO:0000256" key="6">
    <source>
        <dbReference type="ARBA" id="ARBA00022723"/>
    </source>
</evidence>
<comment type="subunit">
    <text evidence="3">Homodimer.</text>
</comment>
<reference evidence="12" key="1">
    <citation type="submission" date="2021-03" db="EMBL/GenBank/DDBJ databases">
        <authorList>
            <person name="Wang G."/>
        </authorList>
    </citation>
    <scope>NUCLEOTIDE SEQUENCE</scope>
    <source>
        <strain evidence="12">KCTC 12899</strain>
    </source>
</reference>
<comment type="caution">
    <text evidence="12">The sequence shown here is derived from an EMBL/GenBank/DDBJ whole genome shotgun (WGS) entry which is preliminary data.</text>
</comment>
<keyword evidence="9" id="KW-0823">Tryptophan catabolism</keyword>